<proteinExistence type="predicted"/>
<evidence type="ECO:0000313" key="1">
    <source>
        <dbReference type="EMBL" id="MCI84642.1"/>
    </source>
</evidence>
<dbReference type="EMBL" id="LXQA011095731">
    <property type="protein sequence ID" value="MCI84642.1"/>
    <property type="molecule type" value="Genomic_DNA"/>
</dbReference>
<comment type="caution">
    <text evidence="1">The sequence shown here is derived from an EMBL/GenBank/DDBJ whole genome shotgun (WGS) entry which is preliminary data.</text>
</comment>
<reference evidence="1 2" key="1">
    <citation type="journal article" date="2018" name="Front. Plant Sci.">
        <title>Red Clover (Trifolium pratense) and Zigzag Clover (T. medium) - A Picture of Genomic Similarities and Differences.</title>
        <authorList>
            <person name="Dluhosova J."/>
            <person name="Istvanek J."/>
            <person name="Nedelnik J."/>
            <person name="Repkova J."/>
        </authorList>
    </citation>
    <scope>NUCLEOTIDE SEQUENCE [LARGE SCALE GENOMIC DNA]</scope>
    <source>
        <strain evidence="2">cv. 10/8</strain>
        <tissue evidence="1">Leaf</tissue>
    </source>
</reference>
<name>A0A392VB16_9FABA</name>
<accession>A0A392VB16</accession>
<evidence type="ECO:0000313" key="2">
    <source>
        <dbReference type="Proteomes" id="UP000265520"/>
    </source>
</evidence>
<keyword evidence="2" id="KW-1185">Reference proteome</keyword>
<feature type="non-terminal residue" evidence="1">
    <location>
        <position position="1"/>
    </location>
</feature>
<dbReference type="AlphaFoldDB" id="A0A392VB16"/>
<dbReference type="Proteomes" id="UP000265520">
    <property type="component" value="Unassembled WGS sequence"/>
</dbReference>
<protein>
    <submittedName>
        <fullName evidence="1">DNA primase</fullName>
    </submittedName>
</protein>
<sequence>VIGLLTGVSSEREYLRDSRVTKMIVIELTDHT</sequence>
<organism evidence="1 2">
    <name type="scientific">Trifolium medium</name>
    <dbReference type="NCBI Taxonomy" id="97028"/>
    <lineage>
        <taxon>Eukaryota</taxon>
        <taxon>Viridiplantae</taxon>
        <taxon>Streptophyta</taxon>
        <taxon>Embryophyta</taxon>
        <taxon>Tracheophyta</taxon>
        <taxon>Spermatophyta</taxon>
        <taxon>Magnoliopsida</taxon>
        <taxon>eudicotyledons</taxon>
        <taxon>Gunneridae</taxon>
        <taxon>Pentapetalae</taxon>
        <taxon>rosids</taxon>
        <taxon>fabids</taxon>
        <taxon>Fabales</taxon>
        <taxon>Fabaceae</taxon>
        <taxon>Papilionoideae</taxon>
        <taxon>50 kb inversion clade</taxon>
        <taxon>NPAAA clade</taxon>
        <taxon>Hologalegina</taxon>
        <taxon>IRL clade</taxon>
        <taxon>Trifolieae</taxon>
        <taxon>Trifolium</taxon>
    </lineage>
</organism>